<dbReference type="Proteomes" id="UP001488838">
    <property type="component" value="Unassembled WGS sequence"/>
</dbReference>
<dbReference type="PROSITE" id="PS50041">
    <property type="entry name" value="C_TYPE_LECTIN_2"/>
    <property type="match status" value="1"/>
</dbReference>
<proteinExistence type="predicted"/>
<evidence type="ECO:0000259" key="8">
    <source>
        <dbReference type="PROSITE" id="PS50041"/>
    </source>
</evidence>
<dbReference type="InterPro" id="IPR016187">
    <property type="entry name" value="CTDL_fold"/>
</dbReference>
<keyword evidence="5" id="KW-1133">Transmembrane helix</keyword>
<evidence type="ECO:0000256" key="5">
    <source>
        <dbReference type="ARBA" id="ARBA00022989"/>
    </source>
</evidence>
<dbReference type="InterPro" id="IPR001304">
    <property type="entry name" value="C-type_lectin-like"/>
</dbReference>
<reference evidence="9 10" key="1">
    <citation type="journal article" date="2023" name="bioRxiv">
        <title>Conserved and derived expression patterns and positive selection on dental genes reveal complex evolutionary context of ever-growing rodent molars.</title>
        <authorList>
            <person name="Calamari Z.T."/>
            <person name="Song A."/>
            <person name="Cohen E."/>
            <person name="Akter M."/>
            <person name="Roy R.D."/>
            <person name="Hallikas O."/>
            <person name="Christensen M.M."/>
            <person name="Li P."/>
            <person name="Marangoni P."/>
            <person name="Jernvall J."/>
            <person name="Klein O.D."/>
        </authorList>
    </citation>
    <scope>NUCLEOTIDE SEQUENCE [LARGE SCALE GENOMIC DNA]</scope>
    <source>
        <strain evidence="9">V071</strain>
    </source>
</reference>
<evidence type="ECO:0000256" key="1">
    <source>
        <dbReference type="ARBA" id="ARBA00004606"/>
    </source>
</evidence>
<keyword evidence="10" id="KW-1185">Reference proteome</keyword>
<feature type="domain" description="C-type lectin" evidence="8">
    <location>
        <begin position="34"/>
        <end position="107"/>
    </location>
</feature>
<evidence type="ECO:0000256" key="6">
    <source>
        <dbReference type="ARBA" id="ARBA00023136"/>
    </source>
</evidence>
<protein>
    <recommendedName>
        <fullName evidence="8">C-type lectin domain-containing protein</fullName>
    </recommendedName>
</protein>
<sequence>MTEPTGTEQKYIHVFFLTLGRTAILTCLKDWHPYKDKCLFISQTSGSWAQGQDDCYSREATLLLIDNKEELKFIQDFSSRNKMDFFIGLNYVPAEKIWKWINGSILNTDV</sequence>
<dbReference type="GO" id="GO:0030246">
    <property type="term" value="F:carbohydrate binding"/>
    <property type="evidence" value="ECO:0007669"/>
    <property type="project" value="UniProtKB-KW"/>
</dbReference>
<comment type="subcellular location">
    <subcellularLocation>
        <location evidence="1">Membrane</location>
        <topology evidence="1">Single-pass type II membrane protein</topology>
    </subcellularLocation>
</comment>
<gene>
    <name evidence="9" type="ORF">U0070_020808</name>
</gene>
<dbReference type="SUPFAM" id="SSF56436">
    <property type="entry name" value="C-type lectin-like"/>
    <property type="match status" value="1"/>
</dbReference>
<evidence type="ECO:0000256" key="4">
    <source>
        <dbReference type="ARBA" id="ARBA00022968"/>
    </source>
</evidence>
<keyword evidence="3" id="KW-0430">Lectin</keyword>
<dbReference type="GO" id="GO:0009986">
    <property type="term" value="C:cell surface"/>
    <property type="evidence" value="ECO:0007669"/>
    <property type="project" value="TreeGrafter"/>
</dbReference>
<evidence type="ECO:0000256" key="7">
    <source>
        <dbReference type="ARBA" id="ARBA00023157"/>
    </source>
</evidence>
<dbReference type="InterPro" id="IPR051527">
    <property type="entry name" value="KLR_subfamily_B"/>
</dbReference>
<dbReference type="Gene3D" id="3.10.100.10">
    <property type="entry name" value="Mannose-Binding Protein A, subunit A"/>
    <property type="match status" value="1"/>
</dbReference>
<evidence type="ECO:0000256" key="3">
    <source>
        <dbReference type="ARBA" id="ARBA00022734"/>
    </source>
</evidence>
<dbReference type="GO" id="GO:0038023">
    <property type="term" value="F:signaling receptor activity"/>
    <property type="evidence" value="ECO:0007669"/>
    <property type="project" value="TreeGrafter"/>
</dbReference>
<comment type="caution">
    <text evidence="9">The sequence shown here is derived from an EMBL/GenBank/DDBJ whole genome shotgun (WGS) entry which is preliminary data.</text>
</comment>
<dbReference type="PANTHER" id="PTHR46784">
    <property type="entry name" value="KILLER CELL LECTIN-LIKE RECEPTOR SUBFAMILY B MEMBER 1"/>
    <property type="match status" value="1"/>
</dbReference>
<keyword evidence="4" id="KW-0735">Signal-anchor</keyword>
<dbReference type="GO" id="GO:0042269">
    <property type="term" value="P:regulation of natural killer cell mediated cytotoxicity"/>
    <property type="evidence" value="ECO:0007669"/>
    <property type="project" value="TreeGrafter"/>
</dbReference>
<keyword evidence="7" id="KW-1015">Disulfide bond</keyword>
<dbReference type="AlphaFoldDB" id="A0AAW0GXN2"/>
<keyword evidence="2" id="KW-0812">Transmembrane</keyword>
<keyword evidence="6" id="KW-0472">Membrane</keyword>
<evidence type="ECO:0000256" key="2">
    <source>
        <dbReference type="ARBA" id="ARBA00022692"/>
    </source>
</evidence>
<dbReference type="InterPro" id="IPR033992">
    <property type="entry name" value="NKR-like_CTLD"/>
</dbReference>
<organism evidence="9 10">
    <name type="scientific">Myodes glareolus</name>
    <name type="common">Bank vole</name>
    <name type="synonym">Clethrionomys glareolus</name>
    <dbReference type="NCBI Taxonomy" id="447135"/>
    <lineage>
        <taxon>Eukaryota</taxon>
        <taxon>Metazoa</taxon>
        <taxon>Chordata</taxon>
        <taxon>Craniata</taxon>
        <taxon>Vertebrata</taxon>
        <taxon>Euteleostomi</taxon>
        <taxon>Mammalia</taxon>
        <taxon>Eutheria</taxon>
        <taxon>Euarchontoglires</taxon>
        <taxon>Glires</taxon>
        <taxon>Rodentia</taxon>
        <taxon>Myomorpha</taxon>
        <taxon>Muroidea</taxon>
        <taxon>Cricetidae</taxon>
        <taxon>Arvicolinae</taxon>
        <taxon>Myodes</taxon>
    </lineage>
</organism>
<dbReference type="EMBL" id="JBBHLL010001755">
    <property type="protein sequence ID" value="KAK7795782.1"/>
    <property type="molecule type" value="Genomic_DNA"/>
</dbReference>
<dbReference type="Pfam" id="PF00059">
    <property type="entry name" value="Lectin_C"/>
    <property type="match status" value="1"/>
</dbReference>
<dbReference type="PANTHER" id="PTHR46784:SF2">
    <property type="entry name" value="KILLER CELL LECTIN-LIKE RECEPTOR SUBFAMILY B MEMBER 1"/>
    <property type="match status" value="1"/>
</dbReference>
<accession>A0AAW0GXN2</accession>
<name>A0AAW0GXN2_MYOGA</name>
<evidence type="ECO:0000313" key="9">
    <source>
        <dbReference type="EMBL" id="KAK7795782.1"/>
    </source>
</evidence>
<dbReference type="CDD" id="cd03593">
    <property type="entry name" value="CLECT_NK_receptors_like"/>
    <property type="match status" value="1"/>
</dbReference>
<evidence type="ECO:0000313" key="10">
    <source>
        <dbReference type="Proteomes" id="UP001488838"/>
    </source>
</evidence>
<dbReference type="GO" id="GO:0005886">
    <property type="term" value="C:plasma membrane"/>
    <property type="evidence" value="ECO:0007669"/>
    <property type="project" value="TreeGrafter"/>
</dbReference>
<dbReference type="InterPro" id="IPR016186">
    <property type="entry name" value="C-type_lectin-like/link_sf"/>
</dbReference>